<evidence type="ECO:0000313" key="3">
    <source>
        <dbReference type="Proteomes" id="UP001328107"/>
    </source>
</evidence>
<keyword evidence="3" id="KW-1185">Reference proteome</keyword>
<dbReference type="AlphaFoldDB" id="A0AAN4ZCV3"/>
<sequence>MKPPAVAHPTNPQPNPSDNPICTSDIIIYYKHTRNGWTGFDQERKPNTGRSVYCALGEWIHLNEETDAAYNEMSINAITCLA</sequence>
<feature type="non-terminal residue" evidence="2">
    <location>
        <position position="82"/>
    </location>
</feature>
<evidence type="ECO:0000256" key="1">
    <source>
        <dbReference type="SAM" id="MobiDB-lite"/>
    </source>
</evidence>
<organism evidence="2 3">
    <name type="scientific">Pristionchus mayeri</name>
    <dbReference type="NCBI Taxonomy" id="1317129"/>
    <lineage>
        <taxon>Eukaryota</taxon>
        <taxon>Metazoa</taxon>
        <taxon>Ecdysozoa</taxon>
        <taxon>Nematoda</taxon>
        <taxon>Chromadorea</taxon>
        <taxon>Rhabditida</taxon>
        <taxon>Rhabditina</taxon>
        <taxon>Diplogasteromorpha</taxon>
        <taxon>Diplogasteroidea</taxon>
        <taxon>Neodiplogasteridae</taxon>
        <taxon>Pristionchus</taxon>
    </lineage>
</organism>
<dbReference type="Proteomes" id="UP001328107">
    <property type="component" value="Unassembled WGS sequence"/>
</dbReference>
<gene>
    <name evidence="2" type="ORF">PMAYCL1PPCAC_09023</name>
</gene>
<proteinExistence type="predicted"/>
<evidence type="ECO:0000313" key="2">
    <source>
        <dbReference type="EMBL" id="GMR38828.1"/>
    </source>
</evidence>
<accession>A0AAN4ZCV3</accession>
<name>A0AAN4ZCV3_9BILA</name>
<comment type="caution">
    <text evidence="2">The sequence shown here is derived from an EMBL/GenBank/DDBJ whole genome shotgun (WGS) entry which is preliminary data.</text>
</comment>
<dbReference type="EMBL" id="BTRK01000002">
    <property type="protein sequence ID" value="GMR38828.1"/>
    <property type="molecule type" value="Genomic_DNA"/>
</dbReference>
<protein>
    <submittedName>
        <fullName evidence="2">Uncharacterized protein</fullName>
    </submittedName>
</protein>
<reference evidence="3" key="1">
    <citation type="submission" date="2022-10" db="EMBL/GenBank/DDBJ databases">
        <title>Genome assembly of Pristionchus species.</title>
        <authorList>
            <person name="Yoshida K."/>
            <person name="Sommer R.J."/>
        </authorList>
    </citation>
    <scope>NUCLEOTIDE SEQUENCE [LARGE SCALE GENOMIC DNA]</scope>
    <source>
        <strain evidence="3">RS5460</strain>
    </source>
</reference>
<feature type="region of interest" description="Disordered" evidence="1">
    <location>
        <begin position="1"/>
        <end position="20"/>
    </location>
</feature>